<sequence length="347" mass="37033">MGRVPRPDRGALSRRITPVRHRRSPEAVGGRALAALLLPWLLLLLAGLAGRAMAADAVEPPAAVTRIAPGVYMLAGSGGEVEPANRGRIGNAGFIVGPQGVVAIDSGTSYRHGQALLAAIARTTDQPIKLLLLTQTKQEFLFGALAFQERGIPVRMHRLASRLMAARCETCLKNLKRTLGEEEMRGTAIVKPEQEFDESHGLELIGRPLQVIFLGHSSGPGDVALLDAESGVLFAGGLVENRRIPDLLDSDVAGWQKALVALGRQPVRQIVPGHGPVAAPAAIADNARYLGALQARLLELLGAGTALSEVADAATLPAFGDWDQVESTHRRNATILFVRLEREQLFK</sequence>
<dbReference type="PANTHER" id="PTHR42951:SF4">
    <property type="entry name" value="ACYL-COENZYME A THIOESTERASE MBLAC2"/>
    <property type="match status" value="1"/>
</dbReference>
<dbReference type="InterPro" id="IPR036866">
    <property type="entry name" value="RibonucZ/Hydroxyglut_hydro"/>
</dbReference>
<dbReference type="PANTHER" id="PTHR42951">
    <property type="entry name" value="METALLO-BETA-LACTAMASE DOMAIN-CONTAINING"/>
    <property type="match status" value="1"/>
</dbReference>
<dbReference type="SUPFAM" id="SSF56281">
    <property type="entry name" value="Metallo-hydrolase/oxidoreductase"/>
    <property type="match status" value="1"/>
</dbReference>
<accession>A0A4Q7W1G0</accession>
<dbReference type="Proteomes" id="UP000293671">
    <property type="component" value="Unassembled WGS sequence"/>
</dbReference>
<dbReference type="InterPro" id="IPR050855">
    <property type="entry name" value="NDM-1-like"/>
</dbReference>
<dbReference type="CDD" id="cd16282">
    <property type="entry name" value="metallo-hydrolase-like_MBL-fold"/>
    <property type="match status" value="1"/>
</dbReference>
<dbReference type="InterPro" id="IPR001279">
    <property type="entry name" value="Metallo-B-lactamas"/>
</dbReference>
<dbReference type="AlphaFoldDB" id="A0A4Q7W1G0"/>
<keyword evidence="5" id="KW-1185">Reference proteome</keyword>
<name>A0A4Q7W1G0_9BURK</name>
<feature type="compositionally biased region" description="Basic and acidic residues" evidence="2">
    <location>
        <begin position="1"/>
        <end position="11"/>
    </location>
</feature>
<evidence type="ECO:0000256" key="2">
    <source>
        <dbReference type="SAM" id="MobiDB-lite"/>
    </source>
</evidence>
<dbReference type="GO" id="GO:0017001">
    <property type="term" value="P:antibiotic catabolic process"/>
    <property type="evidence" value="ECO:0007669"/>
    <property type="project" value="UniProtKB-ARBA"/>
</dbReference>
<gene>
    <name evidence="4" type="ORF">EV670_1001</name>
</gene>
<proteinExistence type="inferred from homology"/>
<dbReference type="Pfam" id="PF00753">
    <property type="entry name" value="Lactamase_B"/>
    <property type="match status" value="1"/>
</dbReference>
<evidence type="ECO:0000313" key="4">
    <source>
        <dbReference type="EMBL" id="RZU02970.1"/>
    </source>
</evidence>
<organism evidence="4 5">
    <name type="scientific">Rivibacter subsaxonicus</name>
    <dbReference type="NCBI Taxonomy" id="457575"/>
    <lineage>
        <taxon>Bacteria</taxon>
        <taxon>Pseudomonadati</taxon>
        <taxon>Pseudomonadota</taxon>
        <taxon>Betaproteobacteria</taxon>
        <taxon>Burkholderiales</taxon>
        <taxon>Rivibacter</taxon>
    </lineage>
</organism>
<feature type="region of interest" description="Disordered" evidence="2">
    <location>
        <begin position="1"/>
        <end position="23"/>
    </location>
</feature>
<protein>
    <submittedName>
        <fullName evidence="4">Glyoxylase-like metal-dependent hydrolase (Beta-lactamase superfamily II)</fullName>
    </submittedName>
</protein>
<keyword evidence="4" id="KW-0378">Hydrolase</keyword>
<reference evidence="4 5" key="1">
    <citation type="submission" date="2019-02" db="EMBL/GenBank/DDBJ databases">
        <title>Genomic Encyclopedia of Type Strains, Phase IV (KMG-IV): sequencing the most valuable type-strain genomes for metagenomic binning, comparative biology and taxonomic classification.</title>
        <authorList>
            <person name="Goeker M."/>
        </authorList>
    </citation>
    <scope>NUCLEOTIDE SEQUENCE [LARGE SCALE GENOMIC DNA]</scope>
    <source>
        <strain evidence="4 5">DSM 19570</strain>
    </source>
</reference>
<comment type="similarity">
    <text evidence="1">Belongs to the metallo-beta-lactamase superfamily. Class-B beta-lactamase family.</text>
</comment>
<evidence type="ECO:0000256" key="1">
    <source>
        <dbReference type="ARBA" id="ARBA00005250"/>
    </source>
</evidence>
<evidence type="ECO:0000313" key="5">
    <source>
        <dbReference type="Proteomes" id="UP000293671"/>
    </source>
</evidence>
<dbReference type="EMBL" id="SHKP01000004">
    <property type="protein sequence ID" value="RZU02970.1"/>
    <property type="molecule type" value="Genomic_DNA"/>
</dbReference>
<dbReference type="SMART" id="SM00849">
    <property type="entry name" value="Lactamase_B"/>
    <property type="match status" value="1"/>
</dbReference>
<dbReference type="Gene3D" id="3.60.15.10">
    <property type="entry name" value="Ribonuclease Z/Hydroxyacylglutathione hydrolase-like"/>
    <property type="match status" value="1"/>
</dbReference>
<feature type="domain" description="Metallo-beta-lactamase" evidence="3">
    <location>
        <begin position="89"/>
        <end position="274"/>
    </location>
</feature>
<comment type="caution">
    <text evidence="4">The sequence shown here is derived from an EMBL/GenBank/DDBJ whole genome shotgun (WGS) entry which is preliminary data.</text>
</comment>
<dbReference type="GO" id="GO:0016787">
    <property type="term" value="F:hydrolase activity"/>
    <property type="evidence" value="ECO:0007669"/>
    <property type="project" value="UniProtKB-KW"/>
</dbReference>
<evidence type="ECO:0000259" key="3">
    <source>
        <dbReference type="SMART" id="SM00849"/>
    </source>
</evidence>